<reference evidence="2 3" key="1">
    <citation type="submission" date="2020-08" db="EMBL/GenBank/DDBJ databases">
        <title>Genomic Encyclopedia of Type Strains, Phase IV (KMG-IV): sequencing the most valuable type-strain genomes for metagenomic binning, comparative biology and taxonomic classification.</title>
        <authorList>
            <person name="Goeker M."/>
        </authorList>
    </citation>
    <scope>NUCLEOTIDE SEQUENCE [LARGE SCALE GENOMIC DNA]</scope>
    <source>
        <strain evidence="2 3">DSM 100044</strain>
    </source>
</reference>
<protein>
    <recommendedName>
        <fullName evidence="4">Antibiotic biosynthesis monooxygenase</fullName>
    </recommendedName>
</protein>
<comment type="caution">
    <text evidence="2">The sequence shown here is derived from an EMBL/GenBank/DDBJ whole genome shotgun (WGS) entry which is preliminary data.</text>
</comment>
<organism evidence="2 3">
    <name type="scientific">Sphingomonas aerophila</name>
    <dbReference type="NCBI Taxonomy" id="1344948"/>
    <lineage>
        <taxon>Bacteria</taxon>
        <taxon>Pseudomonadati</taxon>
        <taxon>Pseudomonadota</taxon>
        <taxon>Alphaproteobacteria</taxon>
        <taxon>Sphingomonadales</taxon>
        <taxon>Sphingomonadaceae</taxon>
        <taxon>Sphingomonas</taxon>
    </lineage>
</organism>
<accession>A0A7W9EWY4</accession>
<keyword evidence="3" id="KW-1185">Reference proteome</keyword>
<keyword evidence="1" id="KW-0472">Membrane</keyword>
<name>A0A7W9EWY4_9SPHN</name>
<keyword evidence="1" id="KW-1133">Transmembrane helix</keyword>
<gene>
    <name evidence="2" type="ORF">FHS94_002875</name>
</gene>
<dbReference type="InterPro" id="IPR038762">
    <property type="entry name" value="ABM_predict"/>
</dbReference>
<evidence type="ECO:0000256" key="1">
    <source>
        <dbReference type="SAM" id="Phobius"/>
    </source>
</evidence>
<dbReference type="EMBL" id="JACIJK010000008">
    <property type="protein sequence ID" value="MBB5716018.1"/>
    <property type="molecule type" value="Genomic_DNA"/>
</dbReference>
<keyword evidence="1" id="KW-0812">Transmembrane</keyword>
<dbReference type="PANTHER" id="PTHR40057:SF1">
    <property type="entry name" value="SLR1162 PROTEIN"/>
    <property type="match status" value="1"/>
</dbReference>
<proteinExistence type="predicted"/>
<evidence type="ECO:0000313" key="3">
    <source>
        <dbReference type="Proteomes" id="UP000546200"/>
    </source>
</evidence>
<feature type="transmembrane region" description="Helical" evidence="1">
    <location>
        <begin position="115"/>
        <end position="137"/>
    </location>
</feature>
<dbReference type="Proteomes" id="UP000546200">
    <property type="component" value="Unassembled WGS sequence"/>
</dbReference>
<evidence type="ECO:0008006" key="4">
    <source>
        <dbReference type="Google" id="ProtNLM"/>
    </source>
</evidence>
<evidence type="ECO:0000313" key="2">
    <source>
        <dbReference type="EMBL" id="MBB5716018.1"/>
    </source>
</evidence>
<dbReference type="SUPFAM" id="SSF54909">
    <property type="entry name" value="Dimeric alpha+beta barrel"/>
    <property type="match status" value="1"/>
</dbReference>
<feature type="transmembrane region" description="Helical" evidence="1">
    <location>
        <begin position="143"/>
        <end position="162"/>
    </location>
</feature>
<dbReference type="PANTHER" id="PTHR40057">
    <property type="entry name" value="SLR1162 PROTEIN"/>
    <property type="match status" value="1"/>
</dbReference>
<dbReference type="AlphaFoldDB" id="A0A7W9EWY4"/>
<sequence length="184" mass="20393">MPHNIAALATVVSSRAIRVGHEKSFDAWAERICADAAQAAGHIATIRLGQTQGLQHLLFQFAAQAEAERWKGGEDFRRLTGEADGFSTGLDQVKAGERVRFELPSEASAAKWKRFVTTWIAVFPVLLTISSLVRLVLKDLPPFVQLIPSSLLLTASLQWVILPRLQRWSRSWVLSNAHGDLRKG</sequence>
<dbReference type="InterPro" id="IPR011008">
    <property type="entry name" value="Dimeric_a/b-barrel"/>
</dbReference>
<dbReference type="RefSeq" id="WP_184058867.1">
    <property type="nucleotide sequence ID" value="NZ_JACIJK010000008.1"/>
</dbReference>